<dbReference type="RefSeq" id="WP_106138142.1">
    <property type="nucleotide sequence ID" value="NZ_PVTE01000009.1"/>
</dbReference>
<dbReference type="EMBL" id="PVTE01000009">
    <property type="protein sequence ID" value="PRY38411.1"/>
    <property type="molecule type" value="Genomic_DNA"/>
</dbReference>
<gene>
    <name evidence="1" type="ORF">CLV58_109138</name>
</gene>
<accession>A0A2T0SYA8</accession>
<evidence type="ECO:0000313" key="2">
    <source>
        <dbReference type="Proteomes" id="UP000238375"/>
    </source>
</evidence>
<reference evidence="1 2" key="1">
    <citation type="submission" date="2018-03" db="EMBL/GenBank/DDBJ databases">
        <title>Genomic Encyclopedia of Archaeal and Bacterial Type Strains, Phase II (KMG-II): from individual species to whole genera.</title>
        <authorList>
            <person name="Goeker M."/>
        </authorList>
    </citation>
    <scope>NUCLEOTIDE SEQUENCE [LARGE SCALE GENOMIC DNA]</scope>
    <source>
        <strain evidence="1 2">DSM 28354</strain>
    </source>
</reference>
<keyword evidence="2" id="KW-1185">Reference proteome</keyword>
<evidence type="ECO:0000313" key="1">
    <source>
        <dbReference type="EMBL" id="PRY38411.1"/>
    </source>
</evidence>
<sequence length="62" mass="7066">MTDPMLIYKAADFTKAANRLIQFIQENPATEIIECGLTLYSSPFFEDQPEADHVLLSINYVK</sequence>
<comment type="caution">
    <text evidence="1">The sequence shown here is derived from an EMBL/GenBank/DDBJ whole genome shotgun (WGS) entry which is preliminary data.</text>
</comment>
<dbReference type="Proteomes" id="UP000238375">
    <property type="component" value="Unassembled WGS sequence"/>
</dbReference>
<dbReference type="OrthoDB" id="843469at2"/>
<organism evidence="1 2">
    <name type="scientific">Spirosoma oryzae</name>
    <dbReference type="NCBI Taxonomy" id="1469603"/>
    <lineage>
        <taxon>Bacteria</taxon>
        <taxon>Pseudomonadati</taxon>
        <taxon>Bacteroidota</taxon>
        <taxon>Cytophagia</taxon>
        <taxon>Cytophagales</taxon>
        <taxon>Cytophagaceae</taxon>
        <taxon>Spirosoma</taxon>
    </lineage>
</organism>
<dbReference type="AlphaFoldDB" id="A0A2T0SYA8"/>
<name>A0A2T0SYA8_9BACT</name>
<proteinExistence type="predicted"/>
<protein>
    <submittedName>
        <fullName evidence="1">Uncharacterized protein</fullName>
    </submittedName>
</protein>